<evidence type="ECO:0000256" key="1">
    <source>
        <dbReference type="ARBA" id="ARBA00004275"/>
    </source>
</evidence>
<dbReference type="CDD" id="cd06558">
    <property type="entry name" value="crotonase-like"/>
    <property type="match status" value="1"/>
</dbReference>
<dbReference type="EMBL" id="MOAY01000081">
    <property type="protein sequence ID" value="ROM33967.1"/>
    <property type="molecule type" value="Genomic_DNA"/>
</dbReference>
<gene>
    <name evidence="4" type="ORF">BK648_24730</name>
</gene>
<evidence type="ECO:0000313" key="4">
    <source>
        <dbReference type="EMBL" id="ROM33967.1"/>
    </source>
</evidence>
<proteinExistence type="predicted"/>
<dbReference type="SUPFAM" id="SSF52096">
    <property type="entry name" value="ClpP/crotonase"/>
    <property type="match status" value="1"/>
</dbReference>
<dbReference type="RefSeq" id="WP_123718352.1">
    <property type="nucleotide sequence ID" value="NZ_MOAY01000081.1"/>
</dbReference>
<dbReference type="AlphaFoldDB" id="A0A423ERP0"/>
<keyword evidence="3" id="KW-0413">Isomerase</keyword>
<accession>A0A423ERP0</accession>
<reference evidence="4 5" key="1">
    <citation type="submission" date="2016-10" db="EMBL/GenBank/DDBJ databases">
        <title>Comparative genome analysis of multiple Pseudomonas spp. focuses on biocontrol and plant growth promoting traits.</title>
        <authorList>
            <person name="Tao X.-Y."/>
            <person name="Taylor C.G."/>
        </authorList>
    </citation>
    <scope>NUCLEOTIDE SEQUENCE [LARGE SCALE GENOMIC DNA]</scope>
    <source>
        <strain evidence="4 5">29G9</strain>
    </source>
</reference>
<comment type="caution">
    <text evidence="4">The sequence shown here is derived from an EMBL/GenBank/DDBJ whole genome shotgun (WGS) entry which is preliminary data.</text>
</comment>
<dbReference type="InterPro" id="IPR029045">
    <property type="entry name" value="ClpP/crotonase-like_dom_sf"/>
</dbReference>
<organism evidence="4 5">
    <name type="scientific">Pseudomonas poae</name>
    <dbReference type="NCBI Taxonomy" id="200451"/>
    <lineage>
        <taxon>Bacteria</taxon>
        <taxon>Pseudomonadati</taxon>
        <taxon>Pseudomonadota</taxon>
        <taxon>Gammaproteobacteria</taxon>
        <taxon>Pseudomonadales</taxon>
        <taxon>Pseudomonadaceae</taxon>
        <taxon>Pseudomonas</taxon>
    </lineage>
</organism>
<dbReference type="InterPro" id="IPR051053">
    <property type="entry name" value="ECH/Chromodomain_protein"/>
</dbReference>
<dbReference type="PANTHER" id="PTHR43684:SF1">
    <property type="entry name" value="ENOYL-COA DELTA ISOMERASE 2"/>
    <property type="match status" value="1"/>
</dbReference>
<evidence type="ECO:0000256" key="2">
    <source>
        <dbReference type="ARBA" id="ARBA00023140"/>
    </source>
</evidence>
<dbReference type="InterPro" id="IPR001753">
    <property type="entry name" value="Enoyl-CoA_hydra/iso"/>
</dbReference>
<dbReference type="PANTHER" id="PTHR43684">
    <property type="match status" value="1"/>
</dbReference>
<evidence type="ECO:0000313" key="5">
    <source>
        <dbReference type="Proteomes" id="UP000284656"/>
    </source>
</evidence>
<protein>
    <submittedName>
        <fullName evidence="4">Enoyl-CoA hydratase</fullName>
    </submittedName>
</protein>
<dbReference type="Proteomes" id="UP000284656">
    <property type="component" value="Unassembled WGS sequence"/>
</dbReference>
<comment type="subcellular location">
    <subcellularLocation>
        <location evidence="1">Peroxisome</location>
    </subcellularLocation>
</comment>
<dbReference type="GO" id="GO:0004165">
    <property type="term" value="F:delta(3)-delta(2)-enoyl-CoA isomerase activity"/>
    <property type="evidence" value="ECO:0007669"/>
    <property type="project" value="UniProtKB-ARBA"/>
</dbReference>
<dbReference type="Gene3D" id="3.90.226.10">
    <property type="entry name" value="2-enoyl-CoA Hydratase, Chain A, domain 1"/>
    <property type="match status" value="1"/>
</dbReference>
<evidence type="ECO:0000256" key="3">
    <source>
        <dbReference type="ARBA" id="ARBA00023235"/>
    </source>
</evidence>
<sequence length="255" mass="27444">MSENVLTDRNNGLLTLRLHRPEKYNALTNAMYSALAEALFVANRDNEIRVVLITGGDICFTSGNDLKDFIESPPTHLDAPAFSFMKAVIELEKPLVAAVCGAAIGIGTTLLPHCDLVYITHDSKLGMPFVKLGLCQEFAASLMMPNLLGPVRAAQLLLCGDLFSGRQAADWGLANAAFDNAGLCQQAALEQANKLVSQPQQALRASKRLLRAPRLSAVSNIIREENEAFIASLQTTESYLAITAALNGTKKSVNS</sequence>
<dbReference type="Pfam" id="PF00378">
    <property type="entry name" value="ECH_1"/>
    <property type="match status" value="1"/>
</dbReference>
<keyword evidence="2" id="KW-0576">Peroxisome</keyword>
<name>A0A423ERP0_9PSED</name>